<dbReference type="AlphaFoldDB" id="A0A812KJR2"/>
<dbReference type="PANTHER" id="PTHR34598:SF3">
    <property type="entry name" value="OXIDOREDUCTASE AN1597"/>
    <property type="match status" value="1"/>
</dbReference>
<proteinExistence type="inferred from homology"/>
<dbReference type="Proteomes" id="UP000604046">
    <property type="component" value="Unassembled WGS sequence"/>
</dbReference>
<keyword evidence="4" id="KW-1185">Reference proteome</keyword>
<evidence type="ECO:0000256" key="1">
    <source>
        <dbReference type="ARBA" id="ARBA00023604"/>
    </source>
</evidence>
<evidence type="ECO:0000313" key="3">
    <source>
        <dbReference type="EMBL" id="CAE7231590.1"/>
    </source>
</evidence>
<evidence type="ECO:0000313" key="4">
    <source>
        <dbReference type="Proteomes" id="UP000604046"/>
    </source>
</evidence>
<comment type="caution">
    <text evidence="3">The sequence shown here is derived from an EMBL/GenBank/DDBJ whole genome shotgun (WGS) entry which is preliminary data.</text>
</comment>
<comment type="similarity">
    <text evidence="1">Belongs to the asaB hydroxylase/desaturase family.</text>
</comment>
<reference evidence="3" key="1">
    <citation type="submission" date="2021-02" db="EMBL/GenBank/DDBJ databases">
        <authorList>
            <person name="Dougan E. K."/>
            <person name="Rhodes N."/>
            <person name="Thang M."/>
            <person name="Chan C."/>
        </authorList>
    </citation>
    <scope>NUCLEOTIDE SEQUENCE</scope>
</reference>
<feature type="region of interest" description="Disordered" evidence="2">
    <location>
        <begin position="260"/>
        <end position="288"/>
    </location>
</feature>
<dbReference type="PANTHER" id="PTHR34598">
    <property type="entry name" value="BLL6449 PROTEIN"/>
    <property type="match status" value="1"/>
</dbReference>
<dbReference type="InterPro" id="IPR044053">
    <property type="entry name" value="AsaB-like"/>
</dbReference>
<dbReference type="GO" id="GO:0016491">
    <property type="term" value="F:oxidoreductase activity"/>
    <property type="evidence" value="ECO:0007669"/>
    <property type="project" value="InterPro"/>
</dbReference>
<dbReference type="NCBIfam" id="NF041278">
    <property type="entry name" value="CmcJ_NvfI_EfuI"/>
    <property type="match status" value="1"/>
</dbReference>
<organism evidence="3 4">
    <name type="scientific">Symbiodinium natans</name>
    <dbReference type="NCBI Taxonomy" id="878477"/>
    <lineage>
        <taxon>Eukaryota</taxon>
        <taxon>Sar</taxon>
        <taxon>Alveolata</taxon>
        <taxon>Dinophyceae</taxon>
        <taxon>Suessiales</taxon>
        <taxon>Symbiodiniaceae</taxon>
        <taxon>Symbiodinium</taxon>
    </lineage>
</organism>
<name>A0A812KJR2_9DINO</name>
<protein>
    <submittedName>
        <fullName evidence="3">Uncharacterized protein</fullName>
    </submittedName>
</protein>
<dbReference type="EMBL" id="CAJNDS010000746">
    <property type="protein sequence ID" value="CAE7231590.1"/>
    <property type="molecule type" value="Genomic_DNA"/>
</dbReference>
<gene>
    <name evidence="3" type="ORF">SNAT2548_LOCUS9503</name>
</gene>
<evidence type="ECO:0000256" key="2">
    <source>
        <dbReference type="SAM" id="MobiDB-lite"/>
    </source>
</evidence>
<dbReference type="OrthoDB" id="412788at2759"/>
<sequence length="288" mass="32384">MSYDDFFLEDVILKKYHAEVAEVVKRLTGATYVVPFDHNLRSVGLQSSSKEIKGGAKCQQPAGMVHNDYTLTGVEQDPGGDWRHANLDPLLNLLNEAIASGEYHPLLELPLSKTPSTDVWVQFSQHDFGPVKEAALRYVKKFDLLIEEAMKQGRVLQIQFAKEKLDLVKQRAGNEGRNLAEVFIRPVEVYPLACCDARTASPEDLCVFEIHYTDRVGENYFAVGSPEHRWYYYPNMKKDEVLLLKQWDSEGTLSGGDRAPFTLHSAFDDPSSPSDAEDRESMEAGLGL</sequence>
<accession>A0A812KJR2</accession>